<dbReference type="Pfam" id="PF00408">
    <property type="entry name" value="PGM_PMM_IV"/>
    <property type="match status" value="1"/>
</dbReference>
<evidence type="ECO:0000256" key="4">
    <source>
        <dbReference type="ARBA" id="ARBA00022723"/>
    </source>
</evidence>
<name>A0A1G2ARB0_9BACT</name>
<comment type="cofactor">
    <cofactor evidence="1">
        <name>Mg(2+)</name>
        <dbReference type="ChEBI" id="CHEBI:18420"/>
    </cofactor>
</comment>
<evidence type="ECO:0000259" key="8">
    <source>
        <dbReference type="Pfam" id="PF00408"/>
    </source>
</evidence>
<dbReference type="GO" id="GO:0016868">
    <property type="term" value="F:intramolecular phosphotransferase activity"/>
    <property type="evidence" value="ECO:0007669"/>
    <property type="project" value="InterPro"/>
</dbReference>
<dbReference type="Gene3D" id="3.30.310.50">
    <property type="entry name" value="Alpha-D-phosphohexomutase, C-terminal domain"/>
    <property type="match status" value="1"/>
</dbReference>
<dbReference type="CDD" id="cd03089">
    <property type="entry name" value="PMM_PGM"/>
    <property type="match status" value="1"/>
</dbReference>
<sequence>MRVPEGLFKAYDVRGVYPKDLSDALARNIGKAFVTFVQKKLKSVPKVIVGYDMRISTPVLSQALIDGLVESGAKVWDIGLVSTDTVSFASGKYQACGIMLTASHNPPDWNGIKFCLPGAVPINENTGLQDIKKTVEQEKFVTQDGGGVEKKDVLLKYVQHVQSFINTQAIRPMKVAIDAGNGMAGKLTSLVFKGLPLTIIPLYFELDGTFPNHQPSPIEPENVQDLIRKVRETKADFGMAFDGDADRIYFIDENGGRIHSSMIVAMIAESMLEKHRGASIIYNVSCSKIVQETIRTLGGQAIRERVGHTFIKERMQKTGAIFAGEHSGHFYYIDNFRADSAFITALIVLEILSQTGKKLSELVRKYQKYYAIEETNSEVRDQDAVLVRLKEHFKDARLDTLDGITFEYPDFWFNVRGSNTEPKLRLNLEADTPELRDAKTQEILALIRG</sequence>
<comment type="caution">
    <text evidence="12">The sequence shown here is derived from an EMBL/GenBank/DDBJ whole genome shotgun (WGS) entry which is preliminary data.</text>
</comment>
<evidence type="ECO:0000313" key="12">
    <source>
        <dbReference type="EMBL" id="OGY79423.1"/>
    </source>
</evidence>
<dbReference type="STRING" id="1798540.A3B74_01120"/>
<dbReference type="InterPro" id="IPR005843">
    <property type="entry name" value="A-D-PHexomutase_C"/>
</dbReference>
<dbReference type="InterPro" id="IPR016055">
    <property type="entry name" value="A-D-PHexomutase_a/b/a-I/II/III"/>
</dbReference>
<evidence type="ECO:0000313" key="13">
    <source>
        <dbReference type="Proteomes" id="UP000177165"/>
    </source>
</evidence>
<dbReference type="PANTHER" id="PTHR43771:SF1">
    <property type="entry name" value="PHOSPHOMANNOMUTASE"/>
    <property type="match status" value="1"/>
</dbReference>
<evidence type="ECO:0000256" key="1">
    <source>
        <dbReference type="ARBA" id="ARBA00001946"/>
    </source>
</evidence>
<evidence type="ECO:0000256" key="2">
    <source>
        <dbReference type="ARBA" id="ARBA00010231"/>
    </source>
</evidence>
<feature type="domain" description="Alpha-D-phosphohexomutase alpha/beta/alpha" evidence="10">
    <location>
        <begin position="156"/>
        <end position="255"/>
    </location>
</feature>
<accession>A0A1G2ARB0</accession>
<protein>
    <submittedName>
        <fullName evidence="12">Phosphomannomutase/phosphoglucomutase</fullName>
    </submittedName>
</protein>
<dbReference type="EMBL" id="MHKB01000009">
    <property type="protein sequence ID" value="OGY79423.1"/>
    <property type="molecule type" value="Genomic_DNA"/>
</dbReference>
<dbReference type="PROSITE" id="PS00710">
    <property type="entry name" value="PGM_PMM"/>
    <property type="match status" value="1"/>
</dbReference>
<keyword evidence="3" id="KW-0597">Phosphoprotein</keyword>
<dbReference type="Pfam" id="PF02880">
    <property type="entry name" value="PGM_PMM_III"/>
    <property type="match status" value="1"/>
</dbReference>
<gene>
    <name evidence="12" type="primary">manB</name>
    <name evidence="12" type="ORF">A3B74_01120</name>
</gene>
<proteinExistence type="inferred from homology"/>
<dbReference type="Gene3D" id="3.40.120.10">
    <property type="entry name" value="Alpha-D-Glucose-1,6-Bisphosphate, subunit A, domain 3"/>
    <property type="match status" value="3"/>
</dbReference>
<dbReference type="AlphaFoldDB" id="A0A1G2ARB0"/>
<organism evidence="12 13">
    <name type="scientific">Candidatus Kerfeldbacteria bacterium RIFCSPHIGHO2_02_FULL_42_14</name>
    <dbReference type="NCBI Taxonomy" id="1798540"/>
    <lineage>
        <taxon>Bacteria</taxon>
        <taxon>Candidatus Kerfeldiibacteriota</taxon>
    </lineage>
</organism>
<feature type="domain" description="Alpha-D-phosphohexomutase C-terminal" evidence="8">
    <location>
        <begin position="374"/>
        <end position="434"/>
    </location>
</feature>
<keyword evidence="6" id="KW-0413">Isomerase</keyword>
<evidence type="ECO:0000259" key="11">
    <source>
        <dbReference type="Pfam" id="PF02880"/>
    </source>
</evidence>
<evidence type="ECO:0000256" key="6">
    <source>
        <dbReference type="ARBA" id="ARBA00023235"/>
    </source>
</evidence>
<keyword evidence="4 7" id="KW-0479">Metal-binding</keyword>
<feature type="domain" description="Alpha-D-phosphohexomutase alpha/beta/alpha" evidence="9">
    <location>
        <begin position="7"/>
        <end position="140"/>
    </location>
</feature>
<dbReference type="PRINTS" id="PR00509">
    <property type="entry name" value="PGMPMM"/>
</dbReference>
<dbReference type="GO" id="GO:0005975">
    <property type="term" value="P:carbohydrate metabolic process"/>
    <property type="evidence" value="ECO:0007669"/>
    <property type="project" value="InterPro"/>
</dbReference>
<dbReference type="PANTHER" id="PTHR43771">
    <property type="entry name" value="PHOSPHOMANNOMUTASE"/>
    <property type="match status" value="1"/>
</dbReference>
<evidence type="ECO:0000259" key="9">
    <source>
        <dbReference type="Pfam" id="PF02878"/>
    </source>
</evidence>
<evidence type="ECO:0000256" key="3">
    <source>
        <dbReference type="ARBA" id="ARBA00022553"/>
    </source>
</evidence>
<evidence type="ECO:0000256" key="7">
    <source>
        <dbReference type="RuleBase" id="RU004326"/>
    </source>
</evidence>
<dbReference type="InterPro" id="IPR036900">
    <property type="entry name" value="A-D-PHexomutase_C_sf"/>
</dbReference>
<dbReference type="Pfam" id="PF02879">
    <property type="entry name" value="PGM_PMM_II"/>
    <property type="match status" value="1"/>
</dbReference>
<dbReference type="InterPro" id="IPR005844">
    <property type="entry name" value="A-D-PHexomutase_a/b/a-I"/>
</dbReference>
<keyword evidence="5 7" id="KW-0460">Magnesium</keyword>
<dbReference type="InterPro" id="IPR005845">
    <property type="entry name" value="A-D-PHexomutase_a/b/a-II"/>
</dbReference>
<comment type="similarity">
    <text evidence="2 7">Belongs to the phosphohexose mutase family.</text>
</comment>
<reference evidence="12 13" key="1">
    <citation type="journal article" date="2016" name="Nat. Commun.">
        <title>Thousands of microbial genomes shed light on interconnected biogeochemical processes in an aquifer system.</title>
        <authorList>
            <person name="Anantharaman K."/>
            <person name="Brown C.T."/>
            <person name="Hug L.A."/>
            <person name="Sharon I."/>
            <person name="Castelle C.J."/>
            <person name="Probst A.J."/>
            <person name="Thomas B.C."/>
            <person name="Singh A."/>
            <person name="Wilkins M.J."/>
            <person name="Karaoz U."/>
            <person name="Brodie E.L."/>
            <person name="Williams K.H."/>
            <person name="Hubbard S.S."/>
            <person name="Banfield J.F."/>
        </authorList>
    </citation>
    <scope>NUCLEOTIDE SEQUENCE [LARGE SCALE GENOMIC DNA]</scope>
</reference>
<dbReference type="Proteomes" id="UP000177165">
    <property type="component" value="Unassembled WGS sequence"/>
</dbReference>
<dbReference type="InterPro" id="IPR016066">
    <property type="entry name" value="A-D-PHexomutase_CS"/>
</dbReference>
<feature type="domain" description="Alpha-D-phosphohexomutase alpha/beta/alpha" evidence="11">
    <location>
        <begin position="262"/>
        <end position="369"/>
    </location>
</feature>
<dbReference type="SUPFAM" id="SSF55957">
    <property type="entry name" value="Phosphoglucomutase, C-terminal domain"/>
    <property type="match status" value="1"/>
</dbReference>
<dbReference type="InterPro" id="IPR005841">
    <property type="entry name" value="Alpha-D-phosphohexomutase_SF"/>
</dbReference>
<evidence type="ECO:0000256" key="5">
    <source>
        <dbReference type="ARBA" id="ARBA00022842"/>
    </source>
</evidence>
<dbReference type="SUPFAM" id="SSF53738">
    <property type="entry name" value="Phosphoglucomutase, first 3 domains"/>
    <property type="match status" value="3"/>
</dbReference>
<dbReference type="GO" id="GO:0000287">
    <property type="term" value="F:magnesium ion binding"/>
    <property type="evidence" value="ECO:0007669"/>
    <property type="project" value="InterPro"/>
</dbReference>
<dbReference type="Pfam" id="PF02878">
    <property type="entry name" value="PGM_PMM_I"/>
    <property type="match status" value="1"/>
</dbReference>
<evidence type="ECO:0000259" key="10">
    <source>
        <dbReference type="Pfam" id="PF02879"/>
    </source>
</evidence>
<dbReference type="InterPro" id="IPR005846">
    <property type="entry name" value="A-D-PHexomutase_a/b/a-III"/>
</dbReference>